<evidence type="ECO:0000256" key="3">
    <source>
        <dbReference type="ARBA" id="ARBA00023163"/>
    </source>
</evidence>
<dbReference type="Gene3D" id="1.10.10.60">
    <property type="entry name" value="Homeodomain-like"/>
    <property type="match status" value="1"/>
</dbReference>
<proteinExistence type="predicted"/>
<reference evidence="5 6" key="1">
    <citation type="submission" date="2021-01" db="EMBL/GenBank/DDBJ databases">
        <title>Actinoplanes sp. nov. LDG1-06 isolated from lichen.</title>
        <authorList>
            <person name="Saeng-In P."/>
            <person name="Phongsopitanun W."/>
            <person name="Kanchanasin P."/>
            <person name="Yuki M."/>
            <person name="Kudo T."/>
            <person name="Ohkuma M."/>
            <person name="Tanasupawat S."/>
        </authorList>
    </citation>
    <scope>NUCLEOTIDE SEQUENCE [LARGE SCALE GENOMIC DNA]</scope>
    <source>
        <strain evidence="5 6">LDG1-06</strain>
    </source>
</reference>
<keyword evidence="1" id="KW-0805">Transcription regulation</keyword>
<dbReference type="InterPro" id="IPR035418">
    <property type="entry name" value="AraC-bd_2"/>
</dbReference>
<dbReference type="PROSITE" id="PS01124">
    <property type="entry name" value="HTH_ARAC_FAMILY_2"/>
    <property type="match status" value="1"/>
</dbReference>
<evidence type="ECO:0000256" key="1">
    <source>
        <dbReference type="ARBA" id="ARBA00023015"/>
    </source>
</evidence>
<sequence length="322" mass="35445">MSAEPGSVPILRTSMETYDFGESEDLLRRRYVDHHTQAGSTEPDFLFRSRMATAGPLIVDSPQWRAGMTFHTQPFDAIHILTVVDGRAEVTAGRQQAGAKAGSALLYPVGLPLEISLDRSTQIAIQFPVGEVRRVSERFGLDPADFRFDAMNPVSPAAARRWEATATYLNQLMAGPEIHQLLLRTALDVVTTTAVTVFPNTAMTVDYIAEPGRIAPAVIRRAVAYVDEHAAEPLTVEEIAAAAGIGTRTLQVGFRRHLDTTPAAYLRHVRLQRAHRDLQAADAARGDTVADIAYRWGFANLGRFAGYYREAFGRRPSQTLQT</sequence>
<comment type="caution">
    <text evidence="5">The sequence shown here is derived from an EMBL/GenBank/DDBJ whole genome shotgun (WGS) entry which is preliminary data.</text>
</comment>
<dbReference type="PANTHER" id="PTHR46796:SF12">
    <property type="entry name" value="HTH-TYPE DNA-BINDING TRANSCRIPTIONAL ACTIVATOR EUTR"/>
    <property type="match status" value="1"/>
</dbReference>
<organism evidence="5 6">
    <name type="scientific">Paractinoplanes ovalisporus</name>
    <dbReference type="NCBI Taxonomy" id="2810368"/>
    <lineage>
        <taxon>Bacteria</taxon>
        <taxon>Bacillati</taxon>
        <taxon>Actinomycetota</taxon>
        <taxon>Actinomycetes</taxon>
        <taxon>Micromonosporales</taxon>
        <taxon>Micromonosporaceae</taxon>
        <taxon>Paractinoplanes</taxon>
    </lineage>
</organism>
<feature type="domain" description="HTH araC/xylS-type" evidence="4">
    <location>
        <begin position="220"/>
        <end position="322"/>
    </location>
</feature>
<dbReference type="InterPro" id="IPR009057">
    <property type="entry name" value="Homeodomain-like_sf"/>
</dbReference>
<dbReference type="InterPro" id="IPR050204">
    <property type="entry name" value="AraC_XylS_family_regulators"/>
</dbReference>
<keyword evidence="3" id="KW-0804">Transcription</keyword>
<dbReference type="SUPFAM" id="SSF46689">
    <property type="entry name" value="Homeodomain-like"/>
    <property type="match status" value="2"/>
</dbReference>
<dbReference type="InterPro" id="IPR018060">
    <property type="entry name" value="HTH_AraC"/>
</dbReference>
<dbReference type="Pfam" id="PF12833">
    <property type="entry name" value="HTH_18"/>
    <property type="match status" value="1"/>
</dbReference>
<dbReference type="RefSeq" id="WP_203381908.1">
    <property type="nucleotide sequence ID" value="NZ_JAENHP010000022.1"/>
</dbReference>
<protein>
    <submittedName>
        <fullName evidence="5">AraC family transcriptional regulator</fullName>
    </submittedName>
</protein>
<accession>A0ABS2ARQ4</accession>
<evidence type="ECO:0000313" key="5">
    <source>
        <dbReference type="EMBL" id="MBM2621844.1"/>
    </source>
</evidence>
<gene>
    <name evidence="5" type="ORF">JIG36_40705</name>
</gene>
<dbReference type="EMBL" id="JAENHP010000022">
    <property type="protein sequence ID" value="MBM2621844.1"/>
    <property type="molecule type" value="Genomic_DNA"/>
</dbReference>
<dbReference type="Pfam" id="PF14525">
    <property type="entry name" value="AraC_binding_2"/>
    <property type="match status" value="1"/>
</dbReference>
<dbReference type="PANTHER" id="PTHR46796">
    <property type="entry name" value="HTH-TYPE TRANSCRIPTIONAL ACTIVATOR RHAS-RELATED"/>
    <property type="match status" value="1"/>
</dbReference>
<dbReference type="SMART" id="SM00342">
    <property type="entry name" value="HTH_ARAC"/>
    <property type="match status" value="1"/>
</dbReference>
<keyword evidence="6" id="KW-1185">Reference proteome</keyword>
<evidence type="ECO:0000259" key="4">
    <source>
        <dbReference type="PROSITE" id="PS01124"/>
    </source>
</evidence>
<evidence type="ECO:0000313" key="6">
    <source>
        <dbReference type="Proteomes" id="UP000632138"/>
    </source>
</evidence>
<dbReference type="Proteomes" id="UP000632138">
    <property type="component" value="Unassembled WGS sequence"/>
</dbReference>
<evidence type="ECO:0000256" key="2">
    <source>
        <dbReference type="ARBA" id="ARBA00023125"/>
    </source>
</evidence>
<keyword evidence="2" id="KW-0238">DNA-binding</keyword>
<name>A0ABS2ARQ4_9ACTN</name>